<keyword evidence="1" id="KW-0812">Transmembrane</keyword>
<dbReference type="Pfam" id="PF10011">
    <property type="entry name" value="DUF2254"/>
    <property type="match status" value="1"/>
</dbReference>
<proteinExistence type="predicted"/>
<feature type="transmembrane region" description="Helical" evidence="1">
    <location>
        <begin position="161"/>
        <end position="183"/>
    </location>
</feature>
<sequence>MGMTSPSNSPLSFPINLGRQTLARLFNSLMALQANLWLVPALYCIGFFIVTAGLYTAEIAYPEIFHKPITLFQGEAADAKTVVATLLSAMITMATLSISITIVVLSLAASQLGPRLIKSVMSDRRTKDFIGMFFGAIVACFVLTVILHSRQPDQPVPQTTIAFVFLVVFVNLFVLLGFVHHIAQSCMADSVIYRVSRELNHTIDRLAEDEGTEDESEELADLPSDFEKSGVPLELRQSGYIQHIGYKTVVERAAAADALVRIDVSAGYYGIAGERVGWIHGVKDGTDEARTLLDAIGGAITIDTTRTPTQDLEYSVRHLVEIAVRALSPGINDNYTAIQVVDQFSASLAAMFSKTVPNGRYCDEDGVARLWAVTTGPEDIVFNAFDRIRLAAAGKPDVTAHMLAKIKVLSSFARRDAVRSVLRDQVKAIMQDMECCSATIVDEAEIKSLADEAMKSLHGKGTE</sequence>
<protein>
    <submittedName>
        <fullName evidence="2">DUF2254 domain-containing protein</fullName>
    </submittedName>
</protein>
<feature type="transmembrane region" description="Helical" evidence="1">
    <location>
        <begin position="129"/>
        <end position="149"/>
    </location>
</feature>
<gene>
    <name evidence="2" type="ORF">EOI86_06990</name>
</gene>
<keyword evidence="1" id="KW-1133">Transmembrane helix</keyword>
<evidence type="ECO:0000256" key="1">
    <source>
        <dbReference type="SAM" id="Phobius"/>
    </source>
</evidence>
<accession>A0A3S2VSU7</accession>
<evidence type="ECO:0000313" key="3">
    <source>
        <dbReference type="Proteomes" id="UP000287447"/>
    </source>
</evidence>
<dbReference type="EMBL" id="SADE01000001">
    <property type="protein sequence ID" value="RVU38998.1"/>
    <property type="molecule type" value="Genomic_DNA"/>
</dbReference>
<keyword evidence="1" id="KW-0472">Membrane</keyword>
<dbReference type="Proteomes" id="UP000287447">
    <property type="component" value="Unassembled WGS sequence"/>
</dbReference>
<name>A0A3S2VSU7_9PROT</name>
<evidence type="ECO:0000313" key="2">
    <source>
        <dbReference type="EMBL" id="RVU38998.1"/>
    </source>
</evidence>
<feature type="transmembrane region" description="Helical" evidence="1">
    <location>
        <begin position="82"/>
        <end position="109"/>
    </location>
</feature>
<organism evidence="2 3">
    <name type="scientific">Hwanghaeella grinnelliae</name>
    <dbReference type="NCBI Taxonomy" id="2500179"/>
    <lineage>
        <taxon>Bacteria</taxon>
        <taxon>Pseudomonadati</taxon>
        <taxon>Pseudomonadota</taxon>
        <taxon>Alphaproteobacteria</taxon>
        <taxon>Rhodospirillales</taxon>
        <taxon>Rhodospirillaceae</taxon>
        <taxon>Hwanghaeella</taxon>
    </lineage>
</organism>
<keyword evidence="3" id="KW-1185">Reference proteome</keyword>
<reference evidence="3" key="1">
    <citation type="submission" date="2019-01" db="EMBL/GenBank/DDBJ databases">
        <title>Gri0909 isolated from a small marine red alga.</title>
        <authorList>
            <person name="Kim J."/>
            <person name="Jeong S.E."/>
            <person name="Jeon C.O."/>
        </authorList>
    </citation>
    <scope>NUCLEOTIDE SEQUENCE [LARGE SCALE GENOMIC DNA]</scope>
    <source>
        <strain evidence="3">Gri0909</strain>
    </source>
</reference>
<comment type="caution">
    <text evidence="2">The sequence shown here is derived from an EMBL/GenBank/DDBJ whole genome shotgun (WGS) entry which is preliminary data.</text>
</comment>
<feature type="transmembrane region" description="Helical" evidence="1">
    <location>
        <begin position="37"/>
        <end position="61"/>
    </location>
</feature>
<dbReference type="InterPro" id="IPR018723">
    <property type="entry name" value="DUF2254_membrane"/>
</dbReference>
<dbReference type="AlphaFoldDB" id="A0A3S2VSU7"/>